<keyword evidence="3 5" id="KW-0520">NAD</keyword>
<dbReference type="InterPro" id="IPR006109">
    <property type="entry name" value="G3P_DH_NAD-dep_C"/>
</dbReference>
<dbReference type="SUPFAM" id="SSF51735">
    <property type="entry name" value="NAD(P)-binding Rossmann-fold domains"/>
    <property type="match status" value="1"/>
</dbReference>
<dbReference type="PRINTS" id="PR00077">
    <property type="entry name" value="GPDHDRGNASE"/>
</dbReference>
<evidence type="ECO:0000256" key="4">
    <source>
        <dbReference type="ARBA" id="ARBA00048683"/>
    </source>
</evidence>
<feature type="domain" description="Glycerol-3-phosphate dehydrogenase NAD-dependent C-terminal" evidence="8">
    <location>
        <begin position="196"/>
        <end position="340"/>
    </location>
</feature>
<dbReference type="Gene3D" id="1.10.1040.10">
    <property type="entry name" value="N-(1-d-carboxylethyl)-l-norvaline Dehydrogenase, domain 2"/>
    <property type="match status" value="1"/>
</dbReference>
<dbReference type="EC" id="1.1.1.8" evidence="6"/>
<keyword evidence="2 5" id="KW-0560">Oxidoreductase</keyword>
<dbReference type="InterPro" id="IPR013328">
    <property type="entry name" value="6PGD_dom2"/>
</dbReference>
<comment type="catalytic activity">
    <reaction evidence="4 6">
        <text>sn-glycerol 3-phosphate + NAD(+) = dihydroxyacetone phosphate + NADH + H(+)</text>
        <dbReference type="Rhea" id="RHEA:11092"/>
        <dbReference type="ChEBI" id="CHEBI:15378"/>
        <dbReference type="ChEBI" id="CHEBI:57540"/>
        <dbReference type="ChEBI" id="CHEBI:57597"/>
        <dbReference type="ChEBI" id="CHEBI:57642"/>
        <dbReference type="ChEBI" id="CHEBI:57945"/>
        <dbReference type="EC" id="1.1.1.8"/>
    </reaction>
</comment>
<evidence type="ECO:0000259" key="8">
    <source>
        <dbReference type="Pfam" id="PF07479"/>
    </source>
</evidence>
<reference evidence="10" key="1">
    <citation type="submission" date="2025-08" db="UniProtKB">
        <authorList>
            <consortium name="RefSeq"/>
        </authorList>
    </citation>
    <scope>IDENTIFICATION</scope>
</reference>
<dbReference type="InterPro" id="IPR036291">
    <property type="entry name" value="NAD(P)-bd_dom_sf"/>
</dbReference>
<dbReference type="RefSeq" id="XP_065666056.1">
    <property type="nucleotide sequence ID" value="XM_065809984.1"/>
</dbReference>
<dbReference type="PANTHER" id="PTHR11728:SF8">
    <property type="entry name" value="GLYCEROL-3-PHOSPHATE DEHYDROGENASE [NAD(+)]-RELATED"/>
    <property type="match status" value="1"/>
</dbReference>
<gene>
    <name evidence="10" type="primary">LOC100200028</name>
</gene>
<dbReference type="PANTHER" id="PTHR11728">
    <property type="entry name" value="GLYCEROL-3-PHOSPHATE DEHYDROGENASE"/>
    <property type="match status" value="1"/>
</dbReference>
<dbReference type="Gene3D" id="3.40.50.720">
    <property type="entry name" value="NAD(P)-binding Rossmann-like Domain"/>
    <property type="match status" value="1"/>
</dbReference>
<evidence type="ECO:0000256" key="2">
    <source>
        <dbReference type="ARBA" id="ARBA00023002"/>
    </source>
</evidence>
<dbReference type="NCBIfam" id="TIGR03376">
    <property type="entry name" value="glycerol3P_DH"/>
    <property type="match status" value="1"/>
</dbReference>
<accession>A0ABM4CVV3</accession>
<evidence type="ECO:0000313" key="10">
    <source>
        <dbReference type="RefSeq" id="XP_065666056.1"/>
    </source>
</evidence>
<dbReference type="InterPro" id="IPR008927">
    <property type="entry name" value="6-PGluconate_DH-like_C_sf"/>
</dbReference>
<evidence type="ECO:0000256" key="6">
    <source>
        <dbReference type="RuleBase" id="RU361243"/>
    </source>
</evidence>
<dbReference type="Pfam" id="PF07479">
    <property type="entry name" value="NAD_Gly3P_dh_C"/>
    <property type="match status" value="1"/>
</dbReference>
<dbReference type="GeneID" id="100200028"/>
<evidence type="ECO:0000256" key="1">
    <source>
        <dbReference type="ARBA" id="ARBA00011009"/>
    </source>
</evidence>
<dbReference type="PIRSF" id="PIRSF000114">
    <property type="entry name" value="Glycerol-3-P_dh"/>
    <property type="match status" value="1"/>
</dbReference>
<dbReference type="SUPFAM" id="SSF48179">
    <property type="entry name" value="6-phosphogluconate dehydrogenase C-terminal domain-like"/>
    <property type="match status" value="1"/>
</dbReference>
<feature type="domain" description="Glycerol-3-phosphate dehydrogenase NAD-dependent N-terminal" evidence="7">
    <location>
        <begin position="8"/>
        <end position="175"/>
    </location>
</feature>
<evidence type="ECO:0000256" key="5">
    <source>
        <dbReference type="RuleBase" id="RU000437"/>
    </source>
</evidence>
<dbReference type="InterPro" id="IPR011128">
    <property type="entry name" value="G3P_DH_NAD-dep_N"/>
</dbReference>
<dbReference type="PROSITE" id="PS00957">
    <property type="entry name" value="NAD_G3PDH"/>
    <property type="match status" value="1"/>
</dbReference>
<sequence>MASQFMRKVSIVGSGNWGSAIAKIIGNNVLKSTHFEQRVNMYVYEEMVGDRKLSDVINTDHENIKYLPGIKLPSNIVAVPNLVDACFGADVLVFVVPHQFVVPVCNQLKTIIKPGAVGISLIKGLNQSSTKLECASNLIASILGIECGALMGANIAQEVAKEEFCESTVGYSDSEKWWIWKALFHCSYFKVNCVDDVNTVEICGSLKNAVAMAAGFVDALDFGDNTKAAIIRLGLLEMQNFCKIYSEGGHASTLFESCGVADLITTCYGGRNRKVAEAFARTGKSFETLEKEMLNGQKLQGPHTALIAYNFLRERNLQENFPVFSSVYRICYENKPPSFLIDTLKERF</sequence>
<evidence type="ECO:0000256" key="3">
    <source>
        <dbReference type="ARBA" id="ARBA00023027"/>
    </source>
</evidence>
<keyword evidence="9" id="KW-1185">Reference proteome</keyword>
<protein>
    <recommendedName>
        <fullName evidence="6">Glycerol-3-phosphate dehydrogenase [NAD(+)]</fullName>
        <ecNumber evidence="6">1.1.1.8</ecNumber>
    </recommendedName>
</protein>
<dbReference type="Pfam" id="PF01210">
    <property type="entry name" value="NAD_Gly3P_dh_N"/>
    <property type="match status" value="1"/>
</dbReference>
<dbReference type="Proteomes" id="UP001652625">
    <property type="component" value="Chromosome 11"/>
</dbReference>
<proteinExistence type="inferred from homology"/>
<evidence type="ECO:0000259" key="7">
    <source>
        <dbReference type="Pfam" id="PF01210"/>
    </source>
</evidence>
<organism evidence="9 10">
    <name type="scientific">Hydra vulgaris</name>
    <name type="common">Hydra</name>
    <name type="synonym">Hydra attenuata</name>
    <dbReference type="NCBI Taxonomy" id="6087"/>
    <lineage>
        <taxon>Eukaryota</taxon>
        <taxon>Metazoa</taxon>
        <taxon>Cnidaria</taxon>
        <taxon>Hydrozoa</taxon>
        <taxon>Hydroidolina</taxon>
        <taxon>Anthoathecata</taxon>
        <taxon>Aplanulata</taxon>
        <taxon>Hydridae</taxon>
        <taxon>Hydra</taxon>
    </lineage>
</organism>
<dbReference type="InterPro" id="IPR017751">
    <property type="entry name" value="G3P_DH_NAD-dep_euk"/>
</dbReference>
<name>A0ABM4CVV3_HYDVU</name>
<comment type="similarity">
    <text evidence="1 5">Belongs to the NAD-dependent glycerol-3-phosphate dehydrogenase family.</text>
</comment>
<dbReference type="InterPro" id="IPR006168">
    <property type="entry name" value="G3P_DH_NAD-dep"/>
</dbReference>
<evidence type="ECO:0000313" key="9">
    <source>
        <dbReference type="Proteomes" id="UP001652625"/>
    </source>
</evidence>